<dbReference type="Gene3D" id="3.40.190.10">
    <property type="entry name" value="Periplasmic binding protein-like II"/>
    <property type="match status" value="2"/>
</dbReference>
<evidence type="ECO:0008006" key="3">
    <source>
        <dbReference type="Google" id="ProtNLM"/>
    </source>
</evidence>
<evidence type="ECO:0000313" key="2">
    <source>
        <dbReference type="EMBL" id="VAW26379.1"/>
    </source>
</evidence>
<dbReference type="PANTHER" id="PTHR35841">
    <property type="entry name" value="PHOSPHONATES-BINDING PERIPLASMIC PROTEIN"/>
    <property type="match status" value="1"/>
</dbReference>
<protein>
    <recommendedName>
        <fullName evidence="3">Periplasmic binding protein-related protein</fullName>
    </recommendedName>
</protein>
<dbReference type="NCBIfam" id="TIGR01098">
    <property type="entry name" value="3A0109s03R"/>
    <property type="match status" value="1"/>
</dbReference>
<keyword evidence="1" id="KW-0732">Signal</keyword>
<gene>
    <name evidence="2" type="ORF">MNBD_BACTEROID04-1606</name>
</gene>
<dbReference type="EMBL" id="UOER01000586">
    <property type="protein sequence ID" value="VAW26379.1"/>
    <property type="molecule type" value="Genomic_DNA"/>
</dbReference>
<dbReference type="PANTHER" id="PTHR35841:SF1">
    <property type="entry name" value="PHOSPHONATES-BINDING PERIPLASMIC PROTEIN"/>
    <property type="match status" value="1"/>
</dbReference>
<dbReference type="InterPro" id="IPR005770">
    <property type="entry name" value="PhnD"/>
</dbReference>
<accession>A0A3B0UP68</accession>
<proteinExistence type="predicted"/>
<name>A0A3B0UP68_9ZZZZ</name>
<dbReference type="Pfam" id="PF12974">
    <property type="entry name" value="Phosphonate-bd"/>
    <property type="match status" value="1"/>
</dbReference>
<reference evidence="2" key="1">
    <citation type="submission" date="2018-06" db="EMBL/GenBank/DDBJ databases">
        <authorList>
            <person name="Zhirakovskaya E."/>
        </authorList>
    </citation>
    <scope>NUCLEOTIDE SEQUENCE</scope>
</reference>
<organism evidence="2">
    <name type="scientific">hydrothermal vent metagenome</name>
    <dbReference type="NCBI Taxonomy" id="652676"/>
    <lineage>
        <taxon>unclassified sequences</taxon>
        <taxon>metagenomes</taxon>
        <taxon>ecological metagenomes</taxon>
    </lineage>
</organism>
<dbReference type="SUPFAM" id="SSF53850">
    <property type="entry name" value="Periplasmic binding protein-like II"/>
    <property type="match status" value="1"/>
</dbReference>
<sequence>MYYQDLFTYMSNNLDYDIEFLQRKTYKEVNDLLINNKVDLAIICSGAYIDASVKDNIEILTVPVVDGKPFYQSFIIVNKDSKLEKFTDLKNKKFAFTDPISNTGTLYAKWLVKNMGENVDNYFSKTIYTYAHDISMQLVSKGIVDGASIDGLIFNYIKKHEPERIKNLKIIKKSELFGIPPVVIPNNLDYQLKSKLQKMFLNIHKDSLGKSILNKISIDKFIIGKDINYNNIRIMNSQIN</sequence>
<dbReference type="AlphaFoldDB" id="A0A3B0UP68"/>
<dbReference type="GO" id="GO:0055085">
    <property type="term" value="P:transmembrane transport"/>
    <property type="evidence" value="ECO:0007669"/>
    <property type="project" value="InterPro"/>
</dbReference>
<dbReference type="GO" id="GO:0043190">
    <property type="term" value="C:ATP-binding cassette (ABC) transporter complex"/>
    <property type="evidence" value="ECO:0007669"/>
    <property type="project" value="InterPro"/>
</dbReference>
<evidence type="ECO:0000256" key="1">
    <source>
        <dbReference type="ARBA" id="ARBA00022729"/>
    </source>
</evidence>
<dbReference type="CDD" id="cd13571">
    <property type="entry name" value="PBP2_PnhD_1"/>
    <property type="match status" value="1"/>
</dbReference>